<protein>
    <submittedName>
        <fullName evidence="1">Uncharacterized protein</fullName>
    </submittedName>
</protein>
<evidence type="ECO:0000313" key="1">
    <source>
        <dbReference type="EMBL" id="UPW42004.1"/>
    </source>
</evidence>
<name>A0A976N2F9_9VIRU</name>
<proteinExistence type="predicted"/>
<accession>A0A976N2F9</accession>
<organism evidence="1">
    <name type="scientific">Dipodfec virus RodF1_38</name>
    <dbReference type="NCBI Taxonomy" id="2929296"/>
    <lineage>
        <taxon>Viruses</taxon>
        <taxon>Monodnaviria</taxon>
        <taxon>Sangervirae</taxon>
        <taxon>Phixviricota</taxon>
        <taxon>Malgrandaviricetes</taxon>
        <taxon>Petitvirales</taxon>
        <taxon>Microviridae</taxon>
    </lineage>
</organism>
<reference evidence="1" key="1">
    <citation type="submission" date="2022-02" db="EMBL/GenBank/DDBJ databases">
        <title>Towards deciphering the DNA virus diversity associated with rodent species in the families Cricetidae and Heteromyidae.</title>
        <authorList>
            <person name="Lund M."/>
            <person name="Larsen B.B."/>
            <person name="Gryseels S."/>
            <person name="Kraberger S."/>
            <person name="Rowsey D.M."/>
            <person name="Steger L."/>
            <person name="Yule K.M."/>
            <person name="Upham N.S."/>
            <person name="Worobey M."/>
            <person name="Van Doorslaer K."/>
            <person name="Varsani A."/>
        </authorList>
    </citation>
    <scope>NUCLEOTIDE SEQUENCE</scope>
    <source>
        <strain evidence="1">NeonRodF1_38</strain>
    </source>
</reference>
<sequence>MAYVPLQHQSKSTSGIAGLFYHEGGPRPFLVVDKSGYWSNRLAPYCDVVPSPKDPKVKGMYFDFQGLFSCLYRFPPFATSLLNVPARSYSDAAIILLYNPTIARFTEPIGIESIYRAK</sequence>
<dbReference type="EMBL" id="OM869708">
    <property type="protein sequence ID" value="UPW42004.1"/>
    <property type="molecule type" value="Genomic_DNA"/>
</dbReference>